<dbReference type="Pfam" id="PF01841">
    <property type="entry name" value="Transglut_core"/>
    <property type="match status" value="1"/>
</dbReference>
<dbReference type="Gene3D" id="3.10.620.30">
    <property type="match status" value="1"/>
</dbReference>
<dbReference type="Gene3D" id="2.60.40.1220">
    <property type="match status" value="1"/>
</dbReference>
<dbReference type="AlphaFoldDB" id="A0A511Z4S7"/>
<sequence>MKKFIMFTASVLLSFSIFTVTPHASASTAINNISTATAQTQTKKAPKSYQMILEALLNGQEKGRFDVTEVSYKEAGKVIQQVLRENPEVMYYNGANLWSDGRIEFTYSASLSTVKANQKQLQSEVEKVLQAIIKPTYTDFEKVKAIHDYIALNTAYDYENYQQGKISADSYTAYGSLIKGIAVCDGYTKAAQLLMNRLGIENEYVEGYGNGEAHSWNLVKLDGQNYFMDITWDDPVPDTKGDVRYSYFLVTSKRLKQDHSWVESEWPVASSTKYAFFHDFSKSVETDGYYYFSNEADHGKLYRIAKDGTGKQKVNDVHAPYFAIAGDWIYFSNYSNGGYLFKMKIDGSNLTKLNDRHVTALSIEGNSLHYKDETTSKFMEMTVEAVPIKPSGDIVASSKTWTVTFNTAIDPMSILPENVFVTKEAGKRISVRLSSDPKNPRNIIVQPPSGGYEKNTNYVLTIQHIKSATNRVQQQVKHHHFFVQ</sequence>
<feature type="signal peptide" evidence="2">
    <location>
        <begin position="1"/>
        <end position="26"/>
    </location>
</feature>
<evidence type="ECO:0000256" key="2">
    <source>
        <dbReference type="SAM" id="SignalP"/>
    </source>
</evidence>
<comment type="caution">
    <text evidence="4">The sequence shown here is derived from an EMBL/GenBank/DDBJ whole genome shotgun (WGS) entry which is preliminary data.</text>
</comment>
<dbReference type="InterPro" id="IPR002931">
    <property type="entry name" value="Transglutaminase-like"/>
</dbReference>
<organism evidence="4 5">
    <name type="scientific">Sporosarcina luteola</name>
    <dbReference type="NCBI Taxonomy" id="582850"/>
    <lineage>
        <taxon>Bacteria</taxon>
        <taxon>Bacillati</taxon>
        <taxon>Bacillota</taxon>
        <taxon>Bacilli</taxon>
        <taxon>Bacillales</taxon>
        <taxon>Caryophanaceae</taxon>
        <taxon>Sporosarcina</taxon>
    </lineage>
</organism>
<dbReference type="SUPFAM" id="SSF54001">
    <property type="entry name" value="Cysteine proteinases"/>
    <property type="match status" value="1"/>
</dbReference>
<dbReference type="OrthoDB" id="9788327at2"/>
<dbReference type="InterPro" id="IPR052557">
    <property type="entry name" value="CAP/Cytokinesis_protein"/>
</dbReference>
<dbReference type="EMBL" id="BJYL01000008">
    <property type="protein sequence ID" value="GEN82441.1"/>
    <property type="molecule type" value="Genomic_DNA"/>
</dbReference>
<proteinExistence type="predicted"/>
<evidence type="ECO:0000313" key="5">
    <source>
        <dbReference type="Proteomes" id="UP000321901"/>
    </source>
</evidence>
<gene>
    <name evidence="4" type="ORF">SLU01_07530</name>
</gene>
<dbReference type="InterPro" id="IPR038765">
    <property type="entry name" value="Papain-like_cys_pep_sf"/>
</dbReference>
<dbReference type="Proteomes" id="UP000321901">
    <property type="component" value="Unassembled WGS sequence"/>
</dbReference>
<evidence type="ECO:0000259" key="3">
    <source>
        <dbReference type="PROSITE" id="PS50202"/>
    </source>
</evidence>
<dbReference type="GO" id="GO:0005737">
    <property type="term" value="C:cytoplasm"/>
    <property type="evidence" value="ECO:0007669"/>
    <property type="project" value="TreeGrafter"/>
</dbReference>
<dbReference type="PROSITE" id="PS50202">
    <property type="entry name" value="MSP"/>
    <property type="match status" value="1"/>
</dbReference>
<evidence type="ECO:0000256" key="1">
    <source>
        <dbReference type="ARBA" id="ARBA00022729"/>
    </source>
</evidence>
<keyword evidence="1 2" id="KW-0732">Signal</keyword>
<feature type="chain" id="PRO_5021715278" evidence="2">
    <location>
        <begin position="27"/>
        <end position="484"/>
    </location>
</feature>
<name>A0A511Z4S7_9BACL</name>
<dbReference type="InterPro" id="IPR032485">
    <property type="entry name" value="LRP1-like_beta_prop"/>
</dbReference>
<dbReference type="InterPro" id="IPR000535">
    <property type="entry name" value="MSP_dom"/>
</dbReference>
<accession>A0A511Z4S7</accession>
<dbReference type="InterPro" id="IPR014755">
    <property type="entry name" value="Cu-Rt/internalin_Ig-like"/>
</dbReference>
<dbReference type="SMART" id="SM00460">
    <property type="entry name" value="TGc"/>
    <property type="match status" value="1"/>
</dbReference>
<feature type="domain" description="MSP" evidence="3">
    <location>
        <begin position="385"/>
        <end position="484"/>
    </location>
</feature>
<evidence type="ECO:0000313" key="4">
    <source>
        <dbReference type="EMBL" id="GEN82441.1"/>
    </source>
</evidence>
<protein>
    <submittedName>
        <fullName evidence="4">Exported protein</fullName>
    </submittedName>
</protein>
<dbReference type="Pfam" id="PF16472">
    <property type="entry name" value="DUF5050"/>
    <property type="match status" value="1"/>
</dbReference>
<dbReference type="SUPFAM" id="SSF63825">
    <property type="entry name" value="YWTD domain"/>
    <property type="match status" value="1"/>
</dbReference>
<reference evidence="4 5" key="1">
    <citation type="submission" date="2019-07" db="EMBL/GenBank/DDBJ databases">
        <title>Whole genome shotgun sequence of Sporosarcina luteola NBRC 105378.</title>
        <authorList>
            <person name="Hosoyama A."/>
            <person name="Uohara A."/>
            <person name="Ohji S."/>
            <person name="Ichikawa N."/>
        </authorList>
    </citation>
    <scope>NUCLEOTIDE SEQUENCE [LARGE SCALE GENOMIC DNA]</scope>
    <source>
        <strain evidence="4 5">NBRC 105378</strain>
    </source>
</reference>
<keyword evidence="5" id="KW-1185">Reference proteome</keyword>
<dbReference type="PANTHER" id="PTHR46333:SF2">
    <property type="entry name" value="CYTOKINESIS PROTEIN 3"/>
    <property type="match status" value="1"/>
</dbReference>
<dbReference type="PANTHER" id="PTHR46333">
    <property type="entry name" value="CYTOKINESIS PROTEIN 3"/>
    <property type="match status" value="1"/>
</dbReference>
<dbReference type="RefSeq" id="WP_147055488.1">
    <property type="nucleotide sequence ID" value="NZ_BJYL01000008.1"/>
</dbReference>